<dbReference type="AlphaFoldDB" id="A0A8X6PD33"/>
<protein>
    <submittedName>
        <fullName evidence="1">Uncharacterized protein</fullName>
    </submittedName>
</protein>
<name>A0A8X6PD33_NEPPI</name>
<dbReference type="Proteomes" id="UP000887013">
    <property type="component" value="Unassembled WGS sequence"/>
</dbReference>
<accession>A0A8X6PD33</accession>
<evidence type="ECO:0000313" key="2">
    <source>
        <dbReference type="Proteomes" id="UP000887013"/>
    </source>
</evidence>
<organism evidence="1 2">
    <name type="scientific">Nephila pilipes</name>
    <name type="common">Giant wood spider</name>
    <name type="synonym">Nephila maculata</name>
    <dbReference type="NCBI Taxonomy" id="299642"/>
    <lineage>
        <taxon>Eukaryota</taxon>
        <taxon>Metazoa</taxon>
        <taxon>Ecdysozoa</taxon>
        <taxon>Arthropoda</taxon>
        <taxon>Chelicerata</taxon>
        <taxon>Arachnida</taxon>
        <taxon>Araneae</taxon>
        <taxon>Araneomorphae</taxon>
        <taxon>Entelegynae</taxon>
        <taxon>Araneoidea</taxon>
        <taxon>Nephilidae</taxon>
        <taxon>Nephila</taxon>
    </lineage>
</organism>
<sequence length="100" mass="11577">MDKGVFEVIWSGAQSKNLAVYSSMEFQSLRFTDVYFAIIIDINSFAHLRLQGALEVAYCPLLQAYFKYSKLFDSVRSRRVDQNTYLRICCKNILSGYPEN</sequence>
<keyword evidence="2" id="KW-1185">Reference proteome</keyword>
<evidence type="ECO:0000313" key="1">
    <source>
        <dbReference type="EMBL" id="GFT64487.1"/>
    </source>
</evidence>
<proteinExistence type="predicted"/>
<reference evidence="1" key="1">
    <citation type="submission" date="2020-08" db="EMBL/GenBank/DDBJ databases">
        <title>Multicomponent nature underlies the extraordinary mechanical properties of spider dragline silk.</title>
        <authorList>
            <person name="Kono N."/>
            <person name="Nakamura H."/>
            <person name="Mori M."/>
            <person name="Yoshida Y."/>
            <person name="Ohtoshi R."/>
            <person name="Malay A.D."/>
            <person name="Moran D.A.P."/>
            <person name="Tomita M."/>
            <person name="Numata K."/>
            <person name="Arakawa K."/>
        </authorList>
    </citation>
    <scope>NUCLEOTIDE SEQUENCE</scope>
</reference>
<dbReference type="EMBL" id="BMAW01068446">
    <property type="protein sequence ID" value="GFT64487.1"/>
    <property type="molecule type" value="Genomic_DNA"/>
</dbReference>
<comment type="caution">
    <text evidence="1">The sequence shown here is derived from an EMBL/GenBank/DDBJ whole genome shotgun (WGS) entry which is preliminary data.</text>
</comment>
<gene>
    <name evidence="1" type="ORF">NPIL_210101</name>
</gene>